<keyword evidence="3" id="KW-1185">Reference proteome</keyword>
<dbReference type="InterPro" id="IPR035571">
    <property type="entry name" value="UPF0234-like_C"/>
</dbReference>
<protein>
    <submittedName>
        <fullName evidence="2">DUF406 family protein</fullName>
    </submittedName>
</protein>
<dbReference type="PANTHER" id="PTHR38769">
    <property type="entry name" value="UPF0381 PROTEIN YFCZ-RELATED"/>
    <property type="match status" value="1"/>
</dbReference>
<dbReference type="Gene3D" id="3.30.70.860">
    <property type="match status" value="1"/>
</dbReference>
<gene>
    <name evidence="2" type="ORF">JQC93_11200</name>
</gene>
<proteinExistence type="inferred from homology"/>
<dbReference type="InterPro" id="IPR005272">
    <property type="entry name" value="DUF406"/>
</dbReference>
<evidence type="ECO:0000256" key="1">
    <source>
        <dbReference type="ARBA" id="ARBA00006201"/>
    </source>
</evidence>
<organism evidence="2 3">
    <name type="scientific">Vibrio ulleungensis</name>
    <dbReference type="NCBI Taxonomy" id="2807619"/>
    <lineage>
        <taxon>Bacteria</taxon>
        <taxon>Pseudomonadati</taxon>
        <taxon>Pseudomonadota</taxon>
        <taxon>Gammaproteobacteria</taxon>
        <taxon>Vibrionales</taxon>
        <taxon>Vibrionaceae</taxon>
        <taxon>Vibrio</taxon>
    </lineage>
</organism>
<reference evidence="2 3" key="1">
    <citation type="submission" date="2021-02" db="EMBL/GenBank/DDBJ databases">
        <authorList>
            <person name="Park J.-S."/>
        </authorList>
    </citation>
    <scope>NUCLEOTIDE SEQUENCE [LARGE SCALE GENOMIC DNA]</scope>
    <source>
        <strain evidence="2 3">188UL20-2</strain>
    </source>
</reference>
<name>A0ABS2HL94_9VIBR</name>
<comment type="similarity">
    <text evidence="1">Belongs to the UPF0381 family.</text>
</comment>
<sequence>MTEQYQDAELCEACGCSAEVGFMIKEGDEVSQVSLFSGSAETLKAEFDKYLALAKSINENVQFEASNIDADTTEMHVKFKFEVTAEKLIFDLKSRTLSR</sequence>
<dbReference type="RefSeq" id="WP_205158526.1">
    <property type="nucleotide sequence ID" value="NZ_JAFEUM010000004.1"/>
</dbReference>
<comment type="caution">
    <text evidence="2">The sequence shown here is derived from an EMBL/GenBank/DDBJ whole genome shotgun (WGS) entry which is preliminary data.</text>
</comment>
<evidence type="ECO:0000313" key="2">
    <source>
        <dbReference type="EMBL" id="MBM7036968.1"/>
    </source>
</evidence>
<dbReference type="Pfam" id="PF04175">
    <property type="entry name" value="DUF406"/>
    <property type="match status" value="1"/>
</dbReference>
<dbReference type="PANTHER" id="PTHR38769:SF1">
    <property type="entry name" value="UPF0381 PROTEIN YFCZ-RELATED"/>
    <property type="match status" value="1"/>
</dbReference>
<dbReference type="EMBL" id="JAFEUM010000004">
    <property type="protein sequence ID" value="MBM7036968.1"/>
    <property type="molecule type" value="Genomic_DNA"/>
</dbReference>
<dbReference type="Proteomes" id="UP000809621">
    <property type="component" value="Unassembled WGS sequence"/>
</dbReference>
<evidence type="ECO:0000313" key="3">
    <source>
        <dbReference type="Proteomes" id="UP000809621"/>
    </source>
</evidence>
<accession>A0ABS2HL94</accession>